<dbReference type="Proteomes" id="UP001054945">
    <property type="component" value="Unassembled WGS sequence"/>
</dbReference>
<protein>
    <submittedName>
        <fullName evidence="2">Uncharacterized protein</fullName>
    </submittedName>
</protein>
<accession>A0AAV4Y2S2</accession>
<gene>
    <name evidence="2" type="ORF">CEXT_729231</name>
</gene>
<comment type="caution">
    <text evidence="2">The sequence shown here is derived from an EMBL/GenBank/DDBJ whole genome shotgun (WGS) entry which is preliminary data.</text>
</comment>
<evidence type="ECO:0000256" key="1">
    <source>
        <dbReference type="SAM" id="Phobius"/>
    </source>
</evidence>
<keyword evidence="1" id="KW-1133">Transmembrane helix</keyword>
<dbReference type="AlphaFoldDB" id="A0AAV4Y2S2"/>
<dbReference type="EMBL" id="BPLR01001158">
    <property type="protein sequence ID" value="GIZ00475.1"/>
    <property type="molecule type" value="Genomic_DNA"/>
</dbReference>
<feature type="transmembrane region" description="Helical" evidence="1">
    <location>
        <begin position="21"/>
        <end position="44"/>
    </location>
</feature>
<keyword evidence="3" id="KW-1185">Reference proteome</keyword>
<reference evidence="2 3" key="1">
    <citation type="submission" date="2021-06" db="EMBL/GenBank/DDBJ databases">
        <title>Caerostris extrusa draft genome.</title>
        <authorList>
            <person name="Kono N."/>
            <person name="Arakawa K."/>
        </authorList>
    </citation>
    <scope>NUCLEOTIDE SEQUENCE [LARGE SCALE GENOMIC DNA]</scope>
</reference>
<organism evidence="2 3">
    <name type="scientific">Caerostris extrusa</name>
    <name type="common">Bark spider</name>
    <name type="synonym">Caerostris bankana</name>
    <dbReference type="NCBI Taxonomy" id="172846"/>
    <lineage>
        <taxon>Eukaryota</taxon>
        <taxon>Metazoa</taxon>
        <taxon>Ecdysozoa</taxon>
        <taxon>Arthropoda</taxon>
        <taxon>Chelicerata</taxon>
        <taxon>Arachnida</taxon>
        <taxon>Araneae</taxon>
        <taxon>Araneomorphae</taxon>
        <taxon>Entelegynae</taxon>
        <taxon>Araneoidea</taxon>
        <taxon>Araneidae</taxon>
        <taxon>Caerostris</taxon>
    </lineage>
</organism>
<keyword evidence="1" id="KW-0812">Transmembrane</keyword>
<proteinExistence type="predicted"/>
<keyword evidence="1" id="KW-0472">Membrane</keyword>
<sequence>MVTRLITRREERHFILHMCPAPALVYCNLSYFPSGILHFMYGFLLQDMGFISQNNVVAPRDVSGDLVAGKYSDRAKKSCRVNDMEVTCLLGYLAVSRFRLKI</sequence>
<evidence type="ECO:0000313" key="2">
    <source>
        <dbReference type="EMBL" id="GIZ00475.1"/>
    </source>
</evidence>
<name>A0AAV4Y2S2_CAEEX</name>
<evidence type="ECO:0000313" key="3">
    <source>
        <dbReference type="Proteomes" id="UP001054945"/>
    </source>
</evidence>